<dbReference type="PANTHER" id="PTHR35841:SF1">
    <property type="entry name" value="PHOSPHONATES-BINDING PERIPLASMIC PROTEIN"/>
    <property type="match status" value="1"/>
</dbReference>
<dbReference type="Pfam" id="PF12974">
    <property type="entry name" value="Phosphonate-bd"/>
    <property type="match status" value="1"/>
</dbReference>
<proteinExistence type="predicted"/>
<dbReference type="Gene3D" id="3.40.190.10">
    <property type="entry name" value="Periplasmic binding protein-like II"/>
    <property type="match status" value="2"/>
</dbReference>
<evidence type="ECO:0000313" key="2">
    <source>
        <dbReference type="Proteomes" id="UP000198615"/>
    </source>
</evidence>
<protein>
    <submittedName>
        <fullName evidence="1">ABC-type phosphate/phosphonate transport system, substrate-binding protein</fullName>
    </submittedName>
</protein>
<dbReference type="EMBL" id="FNBW01000017">
    <property type="protein sequence ID" value="SDG44207.1"/>
    <property type="molecule type" value="Genomic_DNA"/>
</dbReference>
<evidence type="ECO:0000313" key="1">
    <source>
        <dbReference type="EMBL" id="SDG44207.1"/>
    </source>
</evidence>
<dbReference type="RefSeq" id="WP_028792597.1">
    <property type="nucleotide sequence ID" value="NZ_FNBW01000017.1"/>
</dbReference>
<dbReference type="AlphaFoldDB" id="A0A8G2EY54"/>
<gene>
    <name evidence="1" type="ORF">SAMN05660686_04436</name>
</gene>
<name>A0A8G2EY54_9PROT</name>
<sequence>MTAIAALTMYDLPELQAATNAWWTAIAGHLRRAGLDDVPQELTRGRPVDVNWRDPALLLTQTCGYPLTHGHADDLSAIAVPDYRAEGCGGGLYRSAFVVRADDPARGLEDLRGRRVAANGPDSQSGCNALRAAVAEIAVGNRFFSDVTWSGAHRLSLAAVREGKADIAAIDGVTFALVGDAAPREVAGLRVLAWSAATPALPYAVRRNLDGDTRARVTDALLAASADPESEAARDTLRIAGLQPVADADYAVMVAMREAAEARGYPLLA</sequence>
<keyword evidence="2" id="KW-1185">Reference proteome</keyword>
<organism evidence="1 2">
    <name type="scientific">Thalassobaculum litoreum DSM 18839</name>
    <dbReference type="NCBI Taxonomy" id="1123362"/>
    <lineage>
        <taxon>Bacteria</taxon>
        <taxon>Pseudomonadati</taxon>
        <taxon>Pseudomonadota</taxon>
        <taxon>Alphaproteobacteria</taxon>
        <taxon>Rhodospirillales</taxon>
        <taxon>Thalassobaculaceae</taxon>
        <taxon>Thalassobaculum</taxon>
    </lineage>
</organism>
<accession>A0A8G2EY54</accession>
<dbReference type="Proteomes" id="UP000198615">
    <property type="component" value="Unassembled WGS sequence"/>
</dbReference>
<comment type="caution">
    <text evidence="1">The sequence shown here is derived from an EMBL/GenBank/DDBJ whole genome shotgun (WGS) entry which is preliminary data.</text>
</comment>
<reference evidence="1 2" key="1">
    <citation type="submission" date="2016-10" db="EMBL/GenBank/DDBJ databases">
        <authorList>
            <person name="Varghese N."/>
            <person name="Submissions S."/>
        </authorList>
    </citation>
    <scope>NUCLEOTIDE SEQUENCE [LARGE SCALE GENOMIC DNA]</scope>
    <source>
        <strain evidence="1 2">DSM 18839</strain>
    </source>
</reference>
<dbReference type="SUPFAM" id="SSF53850">
    <property type="entry name" value="Periplasmic binding protein-like II"/>
    <property type="match status" value="1"/>
</dbReference>
<dbReference type="PANTHER" id="PTHR35841">
    <property type="entry name" value="PHOSPHONATES-BINDING PERIPLASMIC PROTEIN"/>
    <property type="match status" value="1"/>
</dbReference>
<dbReference type="OrthoDB" id="7353682at2"/>